<evidence type="ECO:0000256" key="4">
    <source>
        <dbReference type="ARBA" id="ARBA00023163"/>
    </source>
</evidence>
<dbReference type="PANTHER" id="PTHR30537">
    <property type="entry name" value="HTH-TYPE TRANSCRIPTIONAL REGULATOR"/>
    <property type="match status" value="1"/>
</dbReference>
<dbReference type="Gene3D" id="1.10.10.10">
    <property type="entry name" value="Winged helix-like DNA-binding domain superfamily/Winged helix DNA-binding domain"/>
    <property type="match status" value="1"/>
</dbReference>
<dbReference type="InterPro" id="IPR005119">
    <property type="entry name" value="LysR_subst-bd"/>
</dbReference>
<dbReference type="CDD" id="cd08422">
    <property type="entry name" value="PBP2_CrgA_like"/>
    <property type="match status" value="1"/>
</dbReference>
<gene>
    <name evidence="6" type="ORF">HHL10_21615</name>
</gene>
<dbReference type="SUPFAM" id="SSF53850">
    <property type="entry name" value="Periplasmic binding protein-like II"/>
    <property type="match status" value="1"/>
</dbReference>
<comment type="caution">
    <text evidence="6">The sequence shown here is derived from an EMBL/GenBank/DDBJ whole genome shotgun (WGS) entry which is preliminary data.</text>
</comment>
<dbReference type="GO" id="GO:0043565">
    <property type="term" value="F:sequence-specific DNA binding"/>
    <property type="evidence" value="ECO:0007669"/>
    <property type="project" value="TreeGrafter"/>
</dbReference>
<keyword evidence="7" id="KW-1185">Reference proteome</keyword>
<proteinExistence type="inferred from homology"/>
<dbReference type="InterPro" id="IPR036390">
    <property type="entry name" value="WH_DNA-bd_sf"/>
</dbReference>
<sequence>MAFLAVVESGSFTRAAERLGCSKTYVSKQVSSLEQALGAKLLHRTTRRLQPTETGTTYLDYCRRLRETLSEAERAVSSLRTEARGRVRLSVPTTLGMELMAEMLVALHAQHPELEVDLDLDLDPGAQPREAAETDLALRFTREPDPALVAKPLAVLHDWVVAHPSLLQRHGTPAKPADLARLPCLSNSRYKGEEQWLLTKDGKQQPVEVRHWLRINNDPLMKRLALEGQGFARLPAFLVLNEVDRGELVQVLPEWELAPTPLYLVYPDQRPLPRKVRATVDFVADWFTRRKAGTLV</sequence>
<keyword evidence="2" id="KW-0805">Transcription regulation</keyword>
<evidence type="ECO:0000313" key="7">
    <source>
        <dbReference type="Proteomes" id="UP000574067"/>
    </source>
</evidence>
<evidence type="ECO:0000256" key="1">
    <source>
        <dbReference type="ARBA" id="ARBA00009437"/>
    </source>
</evidence>
<dbReference type="PANTHER" id="PTHR30537:SF10">
    <property type="entry name" value="TRANSCRIPTIONAL REGULATOR-RELATED"/>
    <property type="match status" value="1"/>
</dbReference>
<evidence type="ECO:0000256" key="2">
    <source>
        <dbReference type="ARBA" id="ARBA00023015"/>
    </source>
</evidence>
<feature type="domain" description="HTH lysR-type" evidence="5">
    <location>
        <begin position="1"/>
        <end position="52"/>
    </location>
</feature>
<dbReference type="EMBL" id="JABBFW010000019">
    <property type="protein sequence ID" value="NML17570.1"/>
    <property type="molecule type" value="Genomic_DNA"/>
</dbReference>
<dbReference type="FunFam" id="1.10.10.10:FF:000001">
    <property type="entry name" value="LysR family transcriptional regulator"/>
    <property type="match status" value="1"/>
</dbReference>
<dbReference type="Pfam" id="PF03466">
    <property type="entry name" value="LysR_substrate"/>
    <property type="match status" value="1"/>
</dbReference>
<dbReference type="AlphaFoldDB" id="A0A848FH92"/>
<dbReference type="GO" id="GO:0003700">
    <property type="term" value="F:DNA-binding transcription factor activity"/>
    <property type="evidence" value="ECO:0007669"/>
    <property type="project" value="InterPro"/>
</dbReference>
<dbReference type="Proteomes" id="UP000574067">
    <property type="component" value="Unassembled WGS sequence"/>
</dbReference>
<evidence type="ECO:0000259" key="5">
    <source>
        <dbReference type="PROSITE" id="PS50931"/>
    </source>
</evidence>
<accession>A0A848FH92</accession>
<dbReference type="SUPFAM" id="SSF46785">
    <property type="entry name" value="Winged helix' DNA-binding domain"/>
    <property type="match status" value="1"/>
</dbReference>
<organism evidence="6 7">
    <name type="scientific">Azohydromonas caseinilytica</name>
    <dbReference type="NCBI Taxonomy" id="2728836"/>
    <lineage>
        <taxon>Bacteria</taxon>
        <taxon>Pseudomonadati</taxon>
        <taxon>Pseudomonadota</taxon>
        <taxon>Betaproteobacteria</taxon>
        <taxon>Burkholderiales</taxon>
        <taxon>Sphaerotilaceae</taxon>
        <taxon>Azohydromonas</taxon>
    </lineage>
</organism>
<dbReference type="RefSeq" id="WP_169162470.1">
    <property type="nucleotide sequence ID" value="NZ_JABBFW010000019.1"/>
</dbReference>
<keyword evidence="4" id="KW-0804">Transcription</keyword>
<dbReference type="Gene3D" id="3.40.190.290">
    <property type="match status" value="1"/>
</dbReference>
<comment type="similarity">
    <text evidence="1">Belongs to the LysR transcriptional regulatory family.</text>
</comment>
<dbReference type="PRINTS" id="PR00039">
    <property type="entry name" value="HTHLYSR"/>
</dbReference>
<evidence type="ECO:0000313" key="6">
    <source>
        <dbReference type="EMBL" id="NML17570.1"/>
    </source>
</evidence>
<dbReference type="InterPro" id="IPR058163">
    <property type="entry name" value="LysR-type_TF_proteobact-type"/>
</dbReference>
<keyword evidence="3" id="KW-0238">DNA-binding</keyword>
<dbReference type="InterPro" id="IPR036388">
    <property type="entry name" value="WH-like_DNA-bd_sf"/>
</dbReference>
<evidence type="ECO:0000256" key="3">
    <source>
        <dbReference type="ARBA" id="ARBA00023125"/>
    </source>
</evidence>
<dbReference type="InterPro" id="IPR000847">
    <property type="entry name" value="LysR_HTH_N"/>
</dbReference>
<dbReference type="GO" id="GO:0006351">
    <property type="term" value="P:DNA-templated transcription"/>
    <property type="evidence" value="ECO:0007669"/>
    <property type="project" value="TreeGrafter"/>
</dbReference>
<reference evidence="6 7" key="1">
    <citation type="submission" date="2020-04" db="EMBL/GenBank/DDBJ databases">
        <title>Azohydromonas sp. isolated from soil.</title>
        <authorList>
            <person name="Dahal R.H."/>
        </authorList>
    </citation>
    <scope>NUCLEOTIDE SEQUENCE [LARGE SCALE GENOMIC DNA]</scope>
    <source>
        <strain evidence="6 7">G-1-1-14</strain>
    </source>
</reference>
<protein>
    <submittedName>
        <fullName evidence="6">LysR family transcriptional regulator</fullName>
    </submittedName>
</protein>
<dbReference type="Pfam" id="PF00126">
    <property type="entry name" value="HTH_1"/>
    <property type="match status" value="1"/>
</dbReference>
<dbReference type="PROSITE" id="PS50931">
    <property type="entry name" value="HTH_LYSR"/>
    <property type="match status" value="1"/>
</dbReference>
<name>A0A848FH92_9BURK</name>